<gene>
    <name evidence="3" type="ORF">ACFPJ6_12890</name>
</gene>
<name>A0ABW0GP26_9MICO</name>
<organism evidence="3 4">
    <name type="scientific">Aquipuribacter nitratireducens</name>
    <dbReference type="NCBI Taxonomy" id="650104"/>
    <lineage>
        <taxon>Bacteria</taxon>
        <taxon>Bacillati</taxon>
        <taxon>Actinomycetota</taxon>
        <taxon>Actinomycetes</taxon>
        <taxon>Micrococcales</taxon>
        <taxon>Intrasporangiaceae</taxon>
        <taxon>Aquipuribacter</taxon>
    </lineage>
</organism>
<dbReference type="RefSeq" id="WP_340271592.1">
    <property type="nucleotide sequence ID" value="NZ_JBBEOG010000012.1"/>
</dbReference>
<dbReference type="PROSITE" id="PS51257">
    <property type="entry name" value="PROKAR_LIPOPROTEIN"/>
    <property type="match status" value="1"/>
</dbReference>
<dbReference type="PANTHER" id="PTHR36933">
    <property type="entry name" value="SLL0788 PROTEIN"/>
    <property type="match status" value="1"/>
</dbReference>
<dbReference type="Proteomes" id="UP001596122">
    <property type="component" value="Unassembled WGS sequence"/>
</dbReference>
<dbReference type="PANTHER" id="PTHR36933:SF1">
    <property type="entry name" value="SLL0788 PROTEIN"/>
    <property type="match status" value="1"/>
</dbReference>
<comment type="caution">
    <text evidence="3">The sequence shown here is derived from an EMBL/GenBank/DDBJ whole genome shotgun (WGS) entry which is preliminary data.</text>
</comment>
<keyword evidence="4" id="KW-1185">Reference proteome</keyword>
<evidence type="ECO:0000313" key="3">
    <source>
        <dbReference type="EMBL" id="MFC5381684.1"/>
    </source>
</evidence>
<dbReference type="InterPro" id="IPR005183">
    <property type="entry name" value="DUF305_CopM-like"/>
</dbReference>
<evidence type="ECO:0000313" key="4">
    <source>
        <dbReference type="Proteomes" id="UP001596122"/>
    </source>
</evidence>
<protein>
    <submittedName>
        <fullName evidence="3">DUF305 domain-containing protein</fullName>
    </submittedName>
</protein>
<dbReference type="EMBL" id="JBHSLD010000011">
    <property type="protein sequence ID" value="MFC5381684.1"/>
    <property type="molecule type" value="Genomic_DNA"/>
</dbReference>
<keyword evidence="1" id="KW-0732">Signal</keyword>
<dbReference type="Pfam" id="PF03713">
    <property type="entry name" value="DUF305"/>
    <property type="match status" value="1"/>
</dbReference>
<sequence length="219" mass="23225">MPRHVLLAAALVLVAAGCGGTTSDAAPPPATIEFTAATDVPVLVPGRPGEPTTTIAPGETGRMENIATWSQDDVDFLTAMVPHHAQALDMAALAPDRAADSRVRSLAERIAAAQGPEIEAMQQWLRANDLPEADEDDHSHDLMKGMASTEQMLALDAARGAEFDALFLELMIAHHEGALDMAADAADSRNVQVNEMVQDTTIKQGVEIARMEELLADLA</sequence>
<feature type="domain" description="DUF305" evidence="2">
    <location>
        <begin position="73"/>
        <end position="215"/>
    </location>
</feature>
<accession>A0ABW0GP26</accession>
<evidence type="ECO:0000259" key="2">
    <source>
        <dbReference type="Pfam" id="PF03713"/>
    </source>
</evidence>
<feature type="signal peptide" evidence="1">
    <location>
        <begin position="1"/>
        <end position="25"/>
    </location>
</feature>
<dbReference type="InterPro" id="IPR012347">
    <property type="entry name" value="Ferritin-like"/>
</dbReference>
<reference evidence="4" key="1">
    <citation type="journal article" date="2019" name="Int. J. Syst. Evol. Microbiol.">
        <title>The Global Catalogue of Microorganisms (GCM) 10K type strain sequencing project: providing services to taxonomists for standard genome sequencing and annotation.</title>
        <authorList>
            <consortium name="The Broad Institute Genomics Platform"/>
            <consortium name="The Broad Institute Genome Sequencing Center for Infectious Disease"/>
            <person name="Wu L."/>
            <person name="Ma J."/>
        </authorList>
    </citation>
    <scope>NUCLEOTIDE SEQUENCE [LARGE SCALE GENOMIC DNA]</scope>
    <source>
        <strain evidence="4">CCUG 43114</strain>
    </source>
</reference>
<dbReference type="Gene3D" id="1.20.1260.10">
    <property type="match status" value="1"/>
</dbReference>
<proteinExistence type="predicted"/>
<evidence type="ECO:0000256" key="1">
    <source>
        <dbReference type="SAM" id="SignalP"/>
    </source>
</evidence>
<feature type="chain" id="PRO_5046910800" evidence="1">
    <location>
        <begin position="26"/>
        <end position="219"/>
    </location>
</feature>